<dbReference type="InterPro" id="IPR001638">
    <property type="entry name" value="Solute-binding_3/MltF_N"/>
</dbReference>
<feature type="signal peptide" evidence="5">
    <location>
        <begin position="1"/>
        <end position="25"/>
    </location>
</feature>
<dbReference type="CDD" id="cd01004">
    <property type="entry name" value="PBP2_MidA_like"/>
    <property type="match status" value="1"/>
</dbReference>
<proteinExistence type="inferred from homology"/>
<dbReference type="SMART" id="SM00062">
    <property type="entry name" value="PBPb"/>
    <property type="match status" value="1"/>
</dbReference>
<comment type="similarity">
    <text evidence="2 4">Belongs to the bacterial solute-binding protein 3 family.</text>
</comment>
<evidence type="ECO:0000313" key="8">
    <source>
        <dbReference type="Proteomes" id="UP001237780"/>
    </source>
</evidence>
<evidence type="ECO:0000256" key="4">
    <source>
        <dbReference type="RuleBase" id="RU003744"/>
    </source>
</evidence>
<evidence type="ECO:0000256" key="2">
    <source>
        <dbReference type="ARBA" id="ARBA00010333"/>
    </source>
</evidence>
<name>A0ABU0S6H9_9HYPH</name>
<evidence type="ECO:0000313" key="7">
    <source>
        <dbReference type="EMBL" id="MDQ0996339.1"/>
    </source>
</evidence>
<organism evidence="7 8">
    <name type="scientific">Phyllobacterium ifriqiyense</name>
    <dbReference type="NCBI Taxonomy" id="314238"/>
    <lineage>
        <taxon>Bacteria</taxon>
        <taxon>Pseudomonadati</taxon>
        <taxon>Pseudomonadota</taxon>
        <taxon>Alphaproteobacteria</taxon>
        <taxon>Hyphomicrobiales</taxon>
        <taxon>Phyllobacteriaceae</taxon>
        <taxon>Phyllobacterium</taxon>
    </lineage>
</organism>
<sequence>MFKNINRLPLIAALAMSAISTTGFAQNFDTSSIKVDEGLAGRLPAKIKSAGVLTIGSDTSYAPWEFLSEKDGQTPEGIDVDIANAIGKKLGVKIDFQTSAFEAILPALGSKFDIGVSAFSITNERMNAVNFVSYADTGALWAIKAGNPAKFDPENLCGRKIAIQSGTYFERSINQENDKCKSEGKAEIEVLPFSKQPETLTRVAAGGADATVSGEAGIGYAAKQSNGVLETMEPKSGPLSKHGPNGIAVAKSDMALTELIADTINSLIADGTYKTLLDTWGIGSVIVEKALVNPEVKI</sequence>
<dbReference type="PANTHER" id="PTHR35936">
    <property type="entry name" value="MEMBRANE-BOUND LYTIC MUREIN TRANSGLYCOSYLASE F"/>
    <property type="match status" value="1"/>
</dbReference>
<comment type="caution">
    <text evidence="7">The sequence shown here is derived from an EMBL/GenBank/DDBJ whole genome shotgun (WGS) entry which is preliminary data.</text>
</comment>
<feature type="chain" id="PRO_5045763074" evidence="5">
    <location>
        <begin position="26"/>
        <end position="298"/>
    </location>
</feature>
<protein>
    <submittedName>
        <fullName evidence="7">Polar amino acid transport system substrate-binding protein</fullName>
    </submittedName>
</protein>
<accession>A0ABU0S6H9</accession>
<keyword evidence="3 5" id="KW-0732">Signal</keyword>
<dbReference type="PROSITE" id="PS01039">
    <property type="entry name" value="SBP_BACTERIAL_3"/>
    <property type="match status" value="1"/>
</dbReference>
<feature type="domain" description="Solute-binding protein family 3/N-terminal" evidence="6">
    <location>
        <begin position="52"/>
        <end position="283"/>
    </location>
</feature>
<dbReference type="Pfam" id="PF00497">
    <property type="entry name" value="SBP_bac_3"/>
    <property type="match status" value="1"/>
</dbReference>
<keyword evidence="8" id="KW-1185">Reference proteome</keyword>
<evidence type="ECO:0000256" key="3">
    <source>
        <dbReference type="ARBA" id="ARBA00022729"/>
    </source>
</evidence>
<dbReference type="EMBL" id="JAUSZT010000002">
    <property type="protein sequence ID" value="MDQ0996339.1"/>
    <property type="molecule type" value="Genomic_DNA"/>
</dbReference>
<dbReference type="PANTHER" id="PTHR35936:SF17">
    <property type="entry name" value="ARGININE-BINDING EXTRACELLULAR PROTEIN ARTP"/>
    <property type="match status" value="1"/>
</dbReference>
<dbReference type="Proteomes" id="UP001237780">
    <property type="component" value="Unassembled WGS sequence"/>
</dbReference>
<reference evidence="7 8" key="1">
    <citation type="submission" date="2023-07" db="EMBL/GenBank/DDBJ databases">
        <title>Comparative genomics of wheat-associated soil bacteria to identify genetic determinants of phenazine resistance.</title>
        <authorList>
            <person name="Mouncey N."/>
        </authorList>
    </citation>
    <scope>NUCLEOTIDE SEQUENCE [LARGE SCALE GENOMIC DNA]</scope>
    <source>
        <strain evidence="7 8">W4I11</strain>
    </source>
</reference>
<evidence type="ECO:0000259" key="6">
    <source>
        <dbReference type="SMART" id="SM00062"/>
    </source>
</evidence>
<evidence type="ECO:0000256" key="1">
    <source>
        <dbReference type="ARBA" id="ARBA00004196"/>
    </source>
</evidence>
<gene>
    <name evidence="7" type="ORF">QFZ34_001516</name>
</gene>
<dbReference type="SUPFAM" id="SSF53850">
    <property type="entry name" value="Periplasmic binding protein-like II"/>
    <property type="match status" value="1"/>
</dbReference>
<dbReference type="InterPro" id="IPR018313">
    <property type="entry name" value="SBP_3_CS"/>
</dbReference>
<dbReference type="Gene3D" id="3.40.190.10">
    <property type="entry name" value="Periplasmic binding protein-like II"/>
    <property type="match status" value="2"/>
</dbReference>
<comment type="subcellular location">
    <subcellularLocation>
        <location evidence="1">Cell envelope</location>
    </subcellularLocation>
</comment>
<dbReference type="RefSeq" id="WP_307278738.1">
    <property type="nucleotide sequence ID" value="NZ_JAUSZT010000002.1"/>
</dbReference>
<evidence type="ECO:0000256" key="5">
    <source>
        <dbReference type="SAM" id="SignalP"/>
    </source>
</evidence>